<sequence length="159" mass="16559">KAITRLDNEEKFKAWEASAQARGDLTQAIKGSVEQAIAQGKATIVKVGITSILANVKLDEQGNIVEVNVKASGVGDKAPPSKGQGHGGVRQGKVVYQGEGKAWSPRDLIDAYGSQASKDRLLSLTPGEASRQGLVHASDAIAKAKSFDKGYVANGDSAS</sequence>
<comment type="caution">
    <text evidence="1">The sequence shown here is derived from an EMBL/GenBank/DDBJ whole genome shotgun (WGS) entry which is preliminary data.</text>
</comment>
<dbReference type="EMBL" id="LAZR01065706">
    <property type="protein sequence ID" value="KKK55002.1"/>
    <property type="molecule type" value="Genomic_DNA"/>
</dbReference>
<accession>A0A0F8WDU3</accession>
<feature type="non-terminal residue" evidence="1">
    <location>
        <position position="1"/>
    </location>
</feature>
<dbReference type="AlphaFoldDB" id="A0A0F8WDU3"/>
<protein>
    <submittedName>
        <fullName evidence="1">Uncharacterized protein</fullName>
    </submittedName>
</protein>
<organism evidence="1">
    <name type="scientific">marine sediment metagenome</name>
    <dbReference type="NCBI Taxonomy" id="412755"/>
    <lineage>
        <taxon>unclassified sequences</taxon>
        <taxon>metagenomes</taxon>
        <taxon>ecological metagenomes</taxon>
    </lineage>
</organism>
<evidence type="ECO:0000313" key="1">
    <source>
        <dbReference type="EMBL" id="KKK55002.1"/>
    </source>
</evidence>
<proteinExistence type="predicted"/>
<gene>
    <name evidence="1" type="ORF">LCGC14_3078950</name>
</gene>
<reference evidence="1" key="1">
    <citation type="journal article" date="2015" name="Nature">
        <title>Complex archaea that bridge the gap between prokaryotes and eukaryotes.</title>
        <authorList>
            <person name="Spang A."/>
            <person name="Saw J.H."/>
            <person name="Jorgensen S.L."/>
            <person name="Zaremba-Niedzwiedzka K."/>
            <person name="Martijn J."/>
            <person name="Lind A.E."/>
            <person name="van Eijk R."/>
            <person name="Schleper C."/>
            <person name="Guy L."/>
            <person name="Ettema T.J."/>
        </authorList>
    </citation>
    <scope>NUCLEOTIDE SEQUENCE</scope>
</reference>
<name>A0A0F8WDU3_9ZZZZ</name>